<sequence>MGGKKNKNVIEVYADYIYYAMVGDKEEIDRIVNILRTEKVENYVEYMSLKTSIPLAKHKDKIEQHKQTEIKLDPIVEEAQAHAHTCYNSNNSYMLICLKMIENNYILTFPRYIMVDGDDPEKGLINEFSRLSKSKLENIIRSTIRPFDVIGTNKDAILYVSVLSRKKNKKNDITLDSLLKLLIDLENFDKDSRE</sequence>
<gene>
    <name evidence="1" type="ORF">Terrestrivirus2_192</name>
</gene>
<proteinExistence type="predicted"/>
<evidence type="ECO:0000313" key="1">
    <source>
        <dbReference type="EMBL" id="AYV75684.1"/>
    </source>
</evidence>
<organism evidence="1">
    <name type="scientific">Terrestrivirus sp</name>
    <dbReference type="NCBI Taxonomy" id="2487775"/>
    <lineage>
        <taxon>Viruses</taxon>
        <taxon>Varidnaviria</taxon>
        <taxon>Bamfordvirae</taxon>
        <taxon>Nucleocytoviricota</taxon>
        <taxon>Megaviricetes</taxon>
        <taxon>Imitervirales</taxon>
        <taxon>Mimiviridae</taxon>
        <taxon>Klosneuvirinae</taxon>
    </lineage>
</organism>
<protein>
    <submittedName>
        <fullName evidence="1">Uncharacterized protein</fullName>
    </submittedName>
</protein>
<accession>A0A3G4ZMP0</accession>
<name>A0A3G4ZMP0_9VIRU</name>
<reference evidence="1" key="1">
    <citation type="submission" date="2018-10" db="EMBL/GenBank/DDBJ databases">
        <title>Hidden diversity of soil giant viruses.</title>
        <authorList>
            <person name="Schulz F."/>
            <person name="Alteio L."/>
            <person name="Goudeau D."/>
            <person name="Ryan E.M."/>
            <person name="Malmstrom R.R."/>
            <person name="Blanchard J."/>
            <person name="Woyke T."/>
        </authorList>
    </citation>
    <scope>NUCLEOTIDE SEQUENCE</scope>
    <source>
        <strain evidence="1">TEV1</strain>
    </source>
</reference>
<dbReference type="EMBL" id="MK071980">
    <property type="protein sequence ID" value="AYV75684.1"/>
    <property type="molecule type" value="Genomic_DNA"/>
</dbReference>